<keyword evidence="4 6" id="KW-1133">Transmembrane helix</keyword>
<dbReference type="GO" id="GO:0022857">
    <property type="term" value="F:transmembrane transporter activity"/>
    <property type="evidence" value="ECO:0007669"/>
    <property type="project" value="InterPro"/>
</dbReference>
<keyword evidence="5 6" id="KW-0472">Membrane</keyword>
<dbReference type="OrthoDB" id="1728340at2759"/>
<evidence type="ECO:0000256" key="1">
    <source>
        <dbReference type="ARBA" id="ARBA00004141"/>
    </source>
</evidence>
<feature type="domain" description="EamA" evidence="7">
    <location>
        <begin position="235"/>
        <end position="372"/>
    </location>
</feature>
<feature type="transmembrane region" description="Helical" evidence="6">
    <location>
        <begin position="353"/>
        <end position="374"/>
    </location>
</feature>
<protein>
    <recommendedName>
        <fullName evidence="6">WAT1-related protein</fullName>
    </recommendedName>
</protein>
<evidence type="ECO:0000256" key="5">
    <source>
        <dbReference type="ARBA" id="ARBA00023136"/>
    </source>
</evidence>
<evidence type="ECO:0000256" key="6">
    <source>
        <dbReference type="RuleBase" id="RU363077"/>
    </source>
</evidence>
<dbReference type="EMBL" id="JACXVP010000008">
    <property type="protein sequence ID" value="KAG5592348.1"/>
    <property type="molecule type" value="Genomic_DNA"/>
</dbReference>
<evidence type="ECO:0000256" key="4">
    <source>
        <dbReference type="ARBA" id="ARBA00022989"/>
    </source>
</evidence>
<feature type="transmembrane region" description="Helical" evidence="6">
    <location>
        <begin position="292"/>
        <end position="312"/>
    </location>
</feature>
<accession>A0A9J5XYW1</accession>
<dbReference type="InterPro" id="IPR000620">
    <property type="entry name" value="EamA_dom"/>
</dbReference>
<feature type="transmembrane region" description="Helical" evidence="6">
    <location>
        <begin position="265"/>
        <end position="286"/>
    </location>
</feature>
<evidence type="ECO:0000256" key="3">
    <source>
        <dbReference type="ARBA" id="ARBA00022692"/>
    </source>
</evidence>
<gene>
    <name evidence="8" type="ORF">H5410_042862</name>
</gene>
<evidence type="ECO:0000313" key="9">
    <source>
        <dbReference type="Proteomes" id="UP000824120"/>
    </source>
</evidence>
<feature type="transmembrane region" description="Helical" evidence="6">
    <location>
        <begin position="176"/>
        <end position="196"/>
    </location>
</feature>
<dbReference type="InterPro" id="IPR037185">
    <property type="entry name" value="EmrE-like"/>
</dbReference>
<feature type="transmembrane region" description="Helical" evidence="6">
    <location>
        <begin position="77"/>
        <end position="102"/>
    </location>
</feature>
<dbReference type="InterPro" id="IPR030184">
    <property type="entry name" value="WAT1-related"/>
</dbReference>
<feature type="transmembrane region" description="Helical" evidence="6">
    <location>
        <begin position="324"/>
        <end position="347"/>
    </location>
</feature>
<feature type="transmembrane region" description="Helical" evidence="6">
    <location>
        <begin position="44"/>
        <end position="65"/>
    </location>
</feature>
<dbReference type="PANTHER" id="PTHR31218">
    <property type="entry name" value="WAT1-RELATED PROTEIN"/>
    <property type="match status" value="1"/>
</dbReference>
<organism evidence="8 9">
    <name type="scientific">Solanum commersonii</name>
    <name type="common">Commerson's wild potato</name>
    <name type="synonym">Commerson's nightshade</name>
    <dbReference type="NCBI Taxonomy" id="4109"/>
    <lineage>
        <taxon>Eukaryota</taxon>
        <taxon>Viridiplantae</taxon>
        <taxon>Streptophyta</taxon>
        <taxon>Embryophyta</taxon>
        <taxon>Tracheophyta</taxon>
        <taxon>Spermatophyta</taxon>
        <taxon>Magnoliopsida</taxon>
        <taxon>eudicotyledons</taxon>
        <taxon>Gunneridae</taxon>
        <taxon>Pentapetalae</taxon>
        <taxon>asterids</taxon>
        <taxon>lamiids</taxon>
        <taxon>Solanales</taxon>
        <taxon>Solanaceae</taxon>
        <taxon>Solanoideae</taxon>
        <taxon>Solaneae</taxon>
        <taxon>Solanum</taxon>
    </lineage>
</organism>
<dbReference type="AlphaFoldDB" id="A0A9J5XYW1"/>
<comment type="similarity">
    <text evidence="2 6">Belongs to the drug/metabolite transporter (DMT) superfamily. Plant drug/metabolite exporter (P-DME) (TC 2.A.7.4) family.</text>
</comment>
<dbReference type="GO" id="GO:0016020">
    <property type="term" value="C:membrane"/>
    <property type="evidence" value="ECO:0007669"/>
    <property type="project" value="UniProtKB-SubCell"/>
</dbReference>
<dbReference type="Pfam" id="PF00892">
    <property type="entry name" value="EamA"/>
    <property type="match status" value="2"/>
</dbReference>
<proteinExistence type="inferred from homology"/>
<dbReference type="SUPFAM" id="SSF103481">
    <property type="entry name" value="Multidrug resistance efflux transporter EmrE"/>
    <property type="match status" value="2"/>
</dbReference>
<dbReference type="Proteomes" id="UP000824120">
    <property type="component" value="Chromosome 8"/>
</dbReference>
<feature type="transmembrane region" description="Helical" evidence="6">
    <location>
        <begin position="233"/>
        <end position="253"/>
    </location>
</feature>
<feature type="transmembrane region" description="Helical" evidence="6">
    <location>
        <begin position="114"/>
        <end position="133"/>
    </location>
</feature>
<reference evidence="8 9" key="1">
    <citation type="submission" date="2020-09" db="EMBL/GenBank/DDBJ databases">
        <title>De no assembly of potato wild relative species, Solanum commersonii.</title>
        <authorList>
            <person name="Cho K."/>
        </authorList>
    </citation>
    <scope>NUCLEOTIDE SEQUENCE [LARGE SCALE GENOMIC DNA]</scope>
    <source>
        <strain evidence="8">LZ3.2</strain>
        <tissue evidence="8">Leaf</tissue>
    </source>
</reference>
<feature type="transmembrane region" description="Helical" evidence="6">
    <location>
        <begin position="12"/>
        <end position="32"/>
    </location>
</feature>
<evidence type="ECO:0000256" key="2">
    <source>
        <dbReference type="ARBA" id="ARBA00007635"/>
    </source>
</evidence>
<sequence>MKEKMAVGNGDVWKAHGAMVLVQLVIGVYHVITKVALDVGINEIVFCLYRDLIAISILAPIAYFHEKRSMPPLNKRLVLSFFILGLTGIFGNQLLFLVGLGYTNPTYAAAFQPSIPVFTFILAVLMGSVNIQLPSSLDFGLYGAVFETFESPMALKRATRVTETMKLLTVEGQTKVGGTIVCVSGAFLMVVFRGPMVFGDGTSDFTAQTEISAKGQSEPAGWLLSSFLVLDNWHIGVLCLIMNCMCVAAYLALQAPVLREYPASISLTAYSYSFGVVLMIGTSFFMTNGSTSWYLTPSEVVAVCYAGIVTSGMNYGLMTWCNKVIGPALVSLYSPLQAIATAILSSIFLGSDIYLGSILGGVLIIAGLYLVTWASYREMQAAKGTVPQMTDPLIPHQIIGHISSVPSMPKIND</sequence>
<feature type="domain" description="EamA" evidence="7">
    <location>
        <begin position="18"/>
        <end position="127"/>
    </location>
</feature>
<keyword evidence="3 6" id="KW-0812">Transmembrane</keyword>
<keyword evidence="9" id="KW-1185">Reference proteome</keyword>
<name>A0A9J5XYW1_SOLCO</name>
<evidence type="ECO:0000259" key="7">
    <source>
        <dbReference type="Pfam" id="PF00892"/>
    </source>
</evidence>
<comment type="subcellular location">
    <subcellularLocation>
        <location evidence="1 6">Membrane</location>
        <topology evidence="1 6">Multi-pass membrane protein</topology>
    </subcellularLocation>
</comment>
<comment type="caution">
    <text evidence="8">The sequence shown here is derived from an EMBL/GenBank/DDBJ whole genome shotgun (WGS) entry which is preliminary data.</text>
</comment>
<evidence type="ECO:0000313" key="8">
    <source>
        <dbReference type="EMBL" id="KAG5592348.1"/>
    </source>
</evidence>